<dbReference type="PANTHER" id="PTHR43646:SF2">
    <property type="entry name" value="GLYCOSYLTRANSFERASE 2-LIKE DOMAIN-CONTAINING PROTEIN"/>
    <property type="match status" value="1"/>
</dbReference>
<comment type="subcellular location">
    <subcellularLocation>
        <location evidence="1">Cell membrane</location>
    </subcellularLocation>
</comment>
<dbReference type="InterPro" id="IPR001173">
    <property type="entry name" value="Glyco_trans_2-like"/>
</dbReference>
<evidence type="ECO:0000256" key="5">
    <source>
        <dbReference type="ARBA" id="ARBA00023136"/>
    </source>
</evidence>
<keyword evidence="2" id="KW-1003">Cell membrane</keyword>
<gene>
    <name evidence="8" type="ORF">UFOPK3482_01015</name>
</gene>
<reference evidence="8" key="1">
    <citation type="submission" date="2020-05" db="EMBL/GenBank/DDBJ databases">
        <authorList>
            <person name="Chiriac C."/>
            <person name="Salcher M."/>
            <person name="Ghai R."/>
            <person name="Kavagutti S V."/>
        </authorList>
    </citation>
    <scope>NUCLEOTIDE SEQUENCE</scope>
</reference>
<evidence type="ECO:0000256" key="4">
    <source>
        <dbReference type="ARBA" id="ARBA00022679"/>
    </source>
</evidence>
<keyword evidence="4" id="KW-0808">Transferase</keyword>
<dbReference type="GO" id="GO:0016757">
    <property type="term" value="F:glycosyltransferase activity"/>
    <property type="evidence" value="ECO:0007669"/>
    <property type="project" value="UniProtKB-KW"/>
</dbReference>
<keyword evidence="6" id="KW-0812">Transmembrane</keyword>
<dbReference type="AlphaFoldDB" id="A0A6J7F8T0"/>
<dbReference type="InterPro" id="IPR029044">
    <property type="entry name" value="Nucleotide-diphossugar_trans"/>
</dbReference>
<proteinExistence type="predicted"/>
<keyword evidence="5 6" id="KW-0472">Membrane</keyword>
<evidence type="ECO:0000256" key="2">
    <source>
        <dbReference type="ARBA" id="ARBA00022475"/>
    </source>
</evidence>
<protein>
    <submittedName>
        <fullName evidence="8">Unannotated protein</fullName>
    </submittedName>
</protein>
<feature type="transmembrane region" description="Helical" evidence="6">
    <location>
        <begin position="273"/>
        <end position="297"/>
    </location>
</feature>
<evidence type="ECO:0000259" key="7">
    <source>
        <dbReference type="Pfam" id="PF00535"/>
    </source>
</evidence>
<feature type="transmembrane region" description="Helical" evidence="6">
    <location>
        <begin position="303"/>
        <end position="323"/>
    </location>
</feature>
<dbReference type="SUPFAM" id="SSF53448">
    <property type="entry name" value="Nucleotide-diphospho-sugar transferases"/>
    <property type="match status" value="1"/>
</dbReference>
<evidence type="ECO:0000256" key="3">
    <source>
        <dbReference type="ARBA" id="ARBA00022676"/>
    </source>
</evidence>
<keyword evidence="3" id="KW-0328">Glycosyltransferase</keyword>
<feature type="domain" description="Glycosyltransferase 2-like" evidence="7">
    <location>
        <begin position="41"/>
        <end position="193"/>
    </location>
</feature>
<evidence type="ECO:0000256" key="6">
    <source>
        <dbReference type="SAM" id="Phobius"/>
    </source>
</evidence>
<name>A0A6J7F8T0_9ZZZZ</name>
<feature type="transmembrane region" description="Helical" evidence="6">
    <location>
        <begin position="330"/>
        <end position="348"/>
    </location>
</feature>
<dbReference type="GO" id="GO:0005886">
    <property type="term" value="C:plasma membrane"/>
    <property type="evidence" value="ECO:0007669"/>
    <property type="project" value="UniProtKB-SubCell"/>
</dbReference>
<evidence type="ECO:0000313" key="8">
    <source>
        <dbReference type="EMBL" id="CAB4887833.1"/>
    </source>
</evidence>
<feature type="transmembrane region" description="Helical" evidence="6">
    <location>
        <begin position="6"/>
        <end position="23"/>
    </location>
</feature>
<accession>A0A6J7F8T0</accession>
<dbReference type="Pfam" id="PF00535">
    <property type="entry name" value="Glycos_transf_2"/>
    <property type="match status" value="1"/>
</dbReference>
<evidence type="ECO:0000256" key="1">
    <source>
        <dbReference type="ARBA" id="ARBA00004236"/>
    </source>
</evidence>
<keyword evidence="6" id="KW-1133">Transmembrane helix</keyword>
<dbReference type="PANTHER" id="PTHR43646">
    <property type="entry name" value="GLYCOSYLTRANSFERASE"/>
    <property type="match status" value="1"/>
</dbReference>
<organism evidence="8">
    <name type="scientific">freshwater metagenome</name>
    <dbReference type="NCBI Taxonomy" id="449393"/>
    <lineage>
        <taxon>unclassified sequences</taxon>
        <taxon>metagenomes</taxon>
        <taxon>ecological metagenomes</taxon>
    </lineage>
</organism>
<dbReference type="EMBL" id="CAFBLZ010000096">
    <property type="protein sequence ID" value="CAB4887833.1"/>
    <property type="molecule type" value="Genomic_DNA"/>
</dbReference>
<sequence>MIFAAFLINSVLLTVALINFLTIRKPSKFSVSNAITKSVVVLLPARNEEQNIERVLNELIGQIGVPDLKVLLINDNSEDRTLVLAQTFTSQQLQIINAPEPAQGWIGKVSALQAGYKAIIQENPDIVISIDADVHFESDAIARAVATLDSLSLDFISPYPRQIAATWAERLAQPLLQWSWMSTVLLRGAERFPLNSTVICNGQFLVMRGQSLRAIGGFESVAHKVLDDIELGRTFIRNGFKGVVIDGSQIASTRMYSSFSELRAGYAKSLHTAFGSLVGSCFASIFMTTTGLLPLIYAMKGNLIAIAALFAIFATRFVSAMAASTRLRDAFLHPASVALFIYLLYYSWRNRRTTQWKGRTL</sequence>
<dbReference type="Gene3D" id="3.90.550.10">
    <property type="entry name" value="Spore Coat Polysaccharide Biosynthesis Protein SpsA, Chain A"/>
    <property type="match status" value="1"/>
</dbReference>